<feature type="repeat" description="FG-GAP" evidence="12">
    <location>
        <begin position="423"/>
        <end position="482"/>
    </location>
</feature>
<evidence type="ECO:0000256" key="6">
    <source>
        <dbReference type="ARBA" id="ARBA00022889"/>
    </source>
</evidence>
<dbReference type="RefSeq" id="XP_055880573.1">
    <property type="nucleotide sequence ID" value="XM_056024598.1"/>
</dbReference>
<comment type="caution">
    <text evidence="13">Lacks conserved residue(s) required for the propagation of feature annotation.</text>
</comment>
<name>A0A9W3A084_BIOGL</name>
<dbReference type="Pfam" id="PF20806">
    <property type="entry name" value="Integrin_A_Ig_3"/>
    <property type="match status" value="1"/>
</dbReference>
<keyword evidence="9 13" id="KW-0472">Membrane</keyword>
<dbReference type="GO" id="GO:0033627">
    <property type="term" value="P:cell adhesion mediated by integrin"/>
    <property type="evidence" value="ECO:0007669"/>
    <property type="project" value="TreeGrafter"/>
</dbReference>
<keyword evidence="6 13" id="KW-0130">Cell adhesion</keyword>
<keyword evidence="10 13" id="KW-0675">Receptor</keyword>
<dbReference type="PANTHER" id="PTHR23220">
    <property type="entry name" value="INTEGRIN ALPHA"/>
    <property type="match status" value="1"/>
</dbReference>
<dbReference type="Gene3D" id="2.60.40.1510">
    <property type="entry name" value="ntegrin, alpha v. Chain A, domain 3"/>
    <property type="match status" value="1"/>
</dbReference>
<comment type="subcellular location">
    <subcellularLocation>
        <location evidence="1 13">Membrane</location>
        <topology evidence="1 13">Single-pass type I membrane protein</topology>
    </subcellularLocation>
</comment>
<keyword evidence="11" id="KW-0325">Glycoprotein</keyword>
<dbReference type="GO" id="GO:0007229">
    <property type="term" value="P:integrin-mediated signaling pathway"/>
    <property type="evidence" value="ECO:0007669"/>
    <property type="project" value="UniProtKB-KW"/>
</dbReference>
<dbReference type="GO" id="GO:0007160">
    <property type="term" value="P:cell-matrix adhesion"/>
    <property type="evidence" value="ECO:0007669"/>
    <property type="project" value="TreeGrafter"/>
</dbReference>
<sequence>MEHGTAELLCGLPSIATLGSRHHTSYPSYPTPRGAGGATRCSSTKPVDGVKTWTVVSGRVGQRSRCTSSLLLLCFYSTMLVLLLLLASGAEAFNIDLRTAVVHHGPAGSFFGYSVAQHIDQSTNWLLIGAPKSNTSQPNLNQPGAVYRCRTDKPDDCHVIPFDDKGNNVKPVLTPTKRYEQIEEKSDQWFGATVRSSGENGFIVACAPRYVYFTNDLDKREPVGACYLSRPGTTKFERYSPCLSAVNQSPVIDQYHRQGYCQLGFSAVFTSDGRKLLIGAPGSWYWQGRLFNFRTDNATKPYSTTGEDSTGLSDDQYRGYSSAVGHFDDDSVEDYVVGIPKGEQYLGKVVLYNQNMTEFGSLVGEQMGSYFGSAVAVTDLNGDRLDDIIVGAPFYADYKSLTAFDNGRVYIFYQTSDKKFRPQRRDILDGPDSESRFGMAVSGLRDINYDGFEDLCVGAPYAGEDKRGAIYIYHGSKRGIITDVSQVIYAKDVSPTLSGFGISISGGIDQDGNSYPDILTGAYSSDSAVFFRTRPVVRVIASLKINPDILDLEVKECQLPDGTKITCFNLISCLTYDGYGVPDYLTLNSTVVFDVKSNTSGSQEQRVFLMQAPTKYTKQDIYRLTARNPSCITTHAYLKNDPDDKLSPIKITLTFTLMEDPDRALRPILDAYIPVATSITTQIKKDCGIDNVCVPNLSVQLYGVTPTHIIGNPGILEILVIVNNFGEDSFNTRLWIDLPPGVAYNTIISQKSSVPISCGNFNQTLVVCDLGNPFKQKSQPSDFTLVLTPTNTNDTKDELIVNFFANSSNEEKSNDYENNYAKGVIPVTAVAEIALLGKSSPEFIILNITEHKGEEDGSRIVKHVFQLINQGQCATNETELQIRWPSYDKNGNPVLPLEAPLIIEGNGKCDTIVITPSNAQKYDKSTYIEKETDRNKRNTDSQTISCSEKYCTIIQCLVGHMLPRDNFIVTVVSQFKPKSFIQRREETQMYNIKSIARARVRSVPYDFKTVDVSKFETRKIELVTTVNTDRLKPASKGVEIWIIALAVTAGLLMLLLLILLLWWCGFFKRKKPEEEGYFVVNGKSNIDDKIVD</sequence>
<dbReference type="GO" id="GO:0098609">
    <property type="term" value="P:cell-cell adhesion"/>
    <property type="evidence" value="ECO:0007669"/>
    <property type="project" value="TreeGrafter"/>
</dbReference>
<dbReference type="InterPro" id="IPR048285">
    <property type="entry name" value="Integrin_alpha_Ig-like_2"/>
</dbReference>
<accession>A0A9W3A084</accession>
<dbReference type="InterPro" id="IPR000413">
    <property type="entry name" value="Integrin_alpha"/>
</dbReference>
<dbReference type="PRINTS" id="PR01185">
    <property type="entry name" value="INTEGRINA"/>
</dbReference>
<evidence type="ECO:0000256" key="4">
    <source>
        <dbReference type="ARBA" id="ARBA00022729"/>
    </source>
</evidence>
<dbReference type="Gene3D" id="2.130.10.130">
    <property type="entry name" value="Integrin alpha, N-terminal"/>
    <property type="match status" value="1"/>
</dbReference>
<evidence type="ECO:0000259" key="14">
    <source>
        <dbReference type="Pfam" id="PF08441"/>
    </source>
</evidence>
<keyword evidence="8 13" id="KW-0401">Integrin</keyword>
<evidence type="ECO:0000259" key="15">
    <source>
        <dbReference type="Pfam" id="PF20805"/>
    </source>
</evidence>
<dbReference type="RefSeq" id="XP_055880563.1">
    <property type="nucleotide sequence ID" value="XM_056024588.1"/>
</dbReference>
<dbReference type="InterPro" id="IPR048286">
    <property type="entry name" value="Integrin_alpha_Ig-like_3"/>
</dbReference>
<evidence type="ECO:0000256" key="2">
    <source>
        <dbReference type="ARBA" id="ARBA00008054"/>
    </source>
</evidence>
<dbReference type="OrthoDB" id="5317514at2759"/>
<dbReference type="GO" id="GO:0008305">
    <property type="term" value="C:integrin complex"/>
    <property type="evidence" value="ECO:0007669"/>
    <property type="project" value="InterPro"/>
</dbReference>
<dbReference type="GO" id="GO:0009897">
    <property type="term" value="C:external side of plasma membrane"/>
    <property type="evidence" value="ECO:0007669"/>
    <property type="project" value="TreeGrafter"/>
</dbReference>
<evidence type="ECO:0000313" key="21">
    <source>
        <dbReference type="RefSeq" id="XP_055880582.1"/>
    </source>
</evidence>
<dbReference type="PROSITE" id="PS51470">
    <property type="entry name" value="FG_GAP"/>
    <property type="match status" value="5"/>
</dbReference>
<dbReference type="InterPro" id="IPR013519">
    <property type="entry name" value="Int_alpha_beta-p"/>
</dbReference>
<dbReference type="SUPFAM" id="SSF69318">
    <property type="entry name" value="Integrin alpha N-terminal domain"/>
    <property type="match status" value="1"/>
</dbReference>
<evidence type="ECO:0000313" key="22">
    <source>
        <dbReference type="RefSeq" id="XP_055880589.1"/>
    </source>
</evidence>
<keyword evidence="4" id="KW-0732">Signal</keyword>
<keyword evidence="3 13" id="KW-0812">Transmembrane</keyword>
<dbReference type="Pfam" id="PF08441">
    <property type="entry name" value="Integrin_A_Ig_1"/>
    <property type="match status" value="1"/>
</dbReference>
<feature type="transmembrane region" description="Helical" evidence="13">
    <location>
        <begin position="69"/>
        <end position="90"/>
    </location>
</feature>
<evidence type="ECO:0000256" key="12">
    <source>
        <dbReference type="PROSITE-ProRule" id="PRU00803"/>
    </source>
</evidence>
<keyword evidence="5" id="KW-0677">Repeat</keyword>
<evidence type="ECO:0000259" key="16">
    <source>
        <dbReference type="Pfam" id="PF20806"/>
    </source>
</evidence>
<dbReference type="InterPro" id="IPR028994">
    <property type="entry name" value="Integrin_alpha_N"/>
</dbReference>
<gene>
    <name evidence="18 19 20 21 22" type="primary">LOC106073092</name>
</gene>
<dbReference type="PANTHER" id="PTHR23220:SF133">
    <property type="entry name" value="INTEGRIN ALPHA-PS2"/>
    <property type="match status" value="1"/>
</dbReference>
<evidence type="ECO:0000313" key="17">
    <source>
        <dbReference type="Proteomes" id="UP001165740"/>
    </source>
</evidence>
<evidence type="ECO:0000256" key="3">
    <source>
        <dbReference type="ARBA" id="ARBA00022692"/>
    </source>
</evidence>
<dbReference type="InterPro" id="IPR013517">
    <property type="entry name" value="FG-GAP"/>
</dbReference>
<evidence type="ECO:0000313" key="18">
    <source>
        <dbReference type="RefSeq" id="XP_055880559.1"/>
    </source>
</evidence>
<dbReference type="RefSeq" id="XP_055880559.1">
    <property type="nucleotide sequence ID" value="XM_056024584.1"/>
</dbReference>
<dbReference type="RefSeq" id="XP_055880589.1">
    <property type="nucleotide sequence ID" value="XM_056024614.1"/>
</dbReference>
<evidence type="ECO:0000256" key="5">
    <source>
        <dbReference type="ARBA" id="ARBA00022737"/>
    </source>
</evidence>
<dbReference type="AlphaFoldDB" id="A0A9W3A084"/>
<dbReference type="Pfam" id="PF01839">
    <property type="entry name" value="FG-GAP"/>
    <property type="match status" value="2"/>
</dbReference>
<protein>
    <submittedName>
        <fullName evidence="18 19">Integrin alpha pat-2-like isoform X1</fullName>
    </submittedName>
</protein>
<evidence type="ECO:0000256" key="8">
    <source>
        <dbReference type="ARBA" id="ARBA00023037"/>
    </source>
</evidence>
<evidence type="ECO:0000313" key="20">
    <source>
        <dbReference type="RefSeq" id="XP_055880573.1"/>
    </source>
</evidence>
<evidence type="ECO:0000313" key="19">
    <source>
        <dbReference type="RefSeq" id="XP_055880563.1"/>
    </source>
</evidence>
<dbReference type="Pfam" id="PF20805">
    <property type="entry name" value="Integrin_A_Ig_2"/>
    <property type="match status" value="1"/>
</dbReference>
<dbReference type="Gene3D" id="2.60.40.1530">
    <property type="entry name" value="ntegrin, alpha v. Chain A, domain 4"/>
    <property type="match status" value="1"/>
</dbReference>
<dbReference type="Gene3D" id="1.20.5.930">
    <property type="entry name" value="Bicelle-embedded integrin alpha(iib) transmembrane segment"/>
    <property type="match status" value="1"/>
</dbReference>
<dbReference type="Gene3D" id="2.60.40.1460">
    <property type="entry name" value="Integrin domains. Chain A, domain 2"/>
    <property type="match status" value="1"/>
</dbReference>
<feature type="domain" description="Integrin alpha first immunoglubulin-like" evidence="14">
    <location>
        <begin position="533"/>
        <end position="685"/>
    </location>
</feature>
<evidence type="ECO:0000256" key="7">
    <source>
        <dbReference type="ARBA" id="ARBA00022989"/>
    </source>
</evidence>
<evidence type="ECO:0000256" key="1">
    <source>
        <dbReference type="ARBA" id="ARBA00004479"/>
    </source>
</evidence>
<feature type="domain" description="Integrin alpha second immunoglobulin-like" evidence="15">
    <location>
        <begin position="687"/>
        <end position="815"/>
    </location>
</feature>
<feature type="domain" description="Integrin alpha third immunoglobulin-like" evidence="16">
    <location>
        <begin position="852"/>
        <end position="1027"/>
    </location>
</feature>
<feature type="transmembrane region" description="Helical" evidence="13">
    <location>
        <begin position="1040"/>
        <end position="1063"/>
    </location>
</feature>
<feature type="repeat" description="FG-GAP" evidence="12">
    <location>
        <begin position="355"/>
        <end position="421"/>
    </location>
</feature>
<keyword evidence="17" id="KW-1185">Reference proteome</keyword>
<dbReference type="SMART" id="SM00191">
    <property type="entry name" value="Int_alpha"/>
    <property type="match status" value="6"/>
</dbReference>
<dbReference type="SUPFAM" id="SSF69179">
    <property type="entry name" value="Integrin domains"/>
    <property type="match status" value="3"/>
</dbReference>
<evidence type="ECO:0000256" key="11">
    <source>
        <dbReference type="ARBA" id="ARBA00023180"/>
    </source>
</evidence>
<dbReference type="InterPro" id="IPR013649">
    <property type="entry name" value="Integrin_alpha_Ig-like_1"/>
</dbReference>
<comment type="similarity">
    <text evidence="2 13">Belongs to the integrin alpha chain family.</text>
</comment>
<dbReference type="Proteomes" id="UP001165740">
    <property type="component" value="Chromosome 1"/>
</dbReference>
<dbReference type="InterPro" id="IPR032695">
    <property type="entry name" value="Integrin_dom_sf"/>
</dbReference>
<evidence type="ECO:0000256" key="9">
    <source>
        <dbReference type="ARBA" id="ARBA00023136"/>
    </source>
</evidence>
<dbReference type="OMA" id="SCVSTRF"/>
<feature type="repeat" description="FG-GAP" evidence="12">
    <location>
        <begin position="486"/>
        <end position="548"/>
    </location>
</feature>
<feature type="repeat" description="FG-GAP" evidence="12">
    <location>
        <begin position="248"/>
        <end position="302"/>
    </location>
</feature>
<reference evidence="18 19" key="1">
    <citation type="submission" date="2025-04" db="UniProtKB">
        <authorList>
            <consortium name="RefSeq"/>
        </authorList>
    </citation>
    <scope>IDENTIFICATION</scope>
</reference>
<dbReference type="RefSeq" id="XP_055880582.1">
    <property type="nucleotide sequence ID" value="XM_056024607.1"/>
</dbReference>
<evidence type="ECO:0000256" key="13">
    <source>
        <dbReference type="RuleBase" id="RU003762"/>
    </source>
</evidence>
<feature type="repeat" description="FG-GAP" evidence="12">
    <location>
        <begin position="97"/>
        <end position="158"/>
    </location>
</feature>
<evidence type="ECO:0000256" key="10">
    <source>
        <dbReference type="ARBA" id="ARBA00023170"/>
    </source>
</evidence>
<proteinExistence type="inferred from homology"/>
<organism evidence="17 22">
    <name type="scientific">Biomphalaria glabrata</name>
    <name type="common">Bloodfluke planorb</name>
    <name type="synonym">Freshwater snail</name>
    <dbReference type="NCBI Taxonomy" id="6526"/>
    <lineage>
        <taxon>Eukaryota</taxon>
        <taxon>Metazoa</taxon>
        <taxon>Spiralia</taxon>
        <taxon>Lophotrochozoa</taxon>
        <taxon>Mollusca</taxon>
        <taxon>Gastropoda</taxon>
        <taxon>Heterobranchia</taxon>
        <taxon>Euthyneura</taxon>
        <taxon>Panpulmonata</taxon>
        <taxon>Hygrophila</taxon>
        <taxon>Lymnaeoidea</taxon>
        <taxon>Planorbidae</taxon>
        <taxon>Biomphalaria</taxon>
    </lineage>
</organism>
<dbReference type="GO" id="GO:0005178">
    <property type="term" value="F:integrin binding"/>
    <property type="evidence" value="ECO:0007669"/>
    <property type="project" value="TreeGrafter"/>
</dbReference>
<dbReference type="GeneID" id="106073092"/>
<keyword evidence="7 13" id="KW-1133">Transmembrane helix</keyword>